<dbReference type="KEGG" id="amv:ACMV_P1_02630"/>
<accession>F0J7J2</accession>
<name>F0J7J2_ACIMA</name>
<reference evidence="1 2" key="1">
    <citation type="submission" date="2010-12" db="EMBL/GenBank/DDBJ databases">
        <title>Whole genome sequence of Acidiphilium multivorum AIU301.</title>
        <authorList>
            <person name="Narita-Yamada S."/>
            <person name="Nakamura S."/>
            <person name="Ito N."/>
            <person name="Takarada H."/>
            <person name="Katano Y."/>
            <person name="Nakazawa H."/>
            <person name="Hosoyama A."/>
            <person name="Yamada R."/>
            <person name="Fujita N."/>
        </authorList>
    </citation>
    <scope>NUCLEOTIDE SEQUENCE [LARGE SCALE GENOMIC DNA]</scope>
    <source>
        <strain evidence="2">DSM 11245 / JCM 8867 / AIU301</strain>
        <plasmid evidence="1 2">pACMV1</plasmid>
    </source>
</reference>
<evidence type="ECO:0000313" key="1">
    <source>
        <dbReference type="EMBL" id="BAJ83059.1"/>
    </source>
</evidence>
<dbReference type="Gene3D" id="6.20.450.20">
    <property type="match status" value="1"/>
</dbReference>
<dbReference type="Proteomes" id="UP000007100">
    <property type="component" value="Plasmid pACMV1"/>
</dbReference>
<gene>
    <name evidence="1" type="ordered locus">ACMV_P1_02630</name>
</gene>
<organism evidence="1 2">
    <name type="scientific">Acidiphilium multivorum (strain DSM 11245 / JCM 8867 / NBRC 100883 / AIU 301)</name>
    <dbReference type="NCBI Taxonomy" id="926570"/>
    <lineage>
        <taxon>Bacteria</taxon>
        <taxon>Pseudomonadati</taxon>
        <taxon>Pseudomonadota</taxon>
        <taxon>Alphaproteobacteria</taxon>
        <taxon>Acetobacterales</taxon>
        <taxon>Acidocellaceae</taxon>
        <taxon>Acidiphilium</taxon>
    </lineage>
</organism>
<dbReference type="EMBL" id="AP012036">
    <property type="protein sequence ID" value="BAJ83059.1"/>
    <property type="molecule type" value="Genomic_DNA"/>
</dbReference>
<protein>
    <submittedName>
        <fullName evidence="1">Uncharacterized protein</fullName>
    </submittedName>
</protein>
<dbReference type="HOGENOM" id="CLU_2986055_0_0_5"/>
<sequence>MNQTVPQIDPELEAERRLLEAAIAEARADPRPGVPHEEVRADLLREIERLNRKISGH</sequence>
<keyword evidence="2" id="KW-1185">Reference proteome</keyword>
<geneLocation type="plasmid" evidence="1 2">
    <name>pACMV1</name>
</geneLocation>
<dbReference type="RefSeq" id="WP_013635068.1">
    <property type="nucleotide sequence ID" value="NC_015178.1"/>
</dbReference>
<dbReference type="AlphaFoldDB" id="F0J7J2"/>
<evidence type="ECO:0000313" key="2">
    <source>
        <dbReference type="Proteomes" id="UP000007100"/>
    </source>
</evidence>
<keyword evidence="1" id="KW-0614">Plasmid</keyword>
<proteinExistence type="predicted"/>